<dbReference type="EMBL" id="JBHSAB010000020">
    <property type="protein sequence ID" value="MFC3909113.1"/>
    <property type="molecule type" value="Genomic_DNA"/>
</dbReference>
<evidence type="ECO:0000313" key="2">
    <source>
        <dbReference type="Proteomes" id="UP001595758"/>
    </source>
</evidence>
<gene>
    <name evidence="1" type="ORF">ACFORL_08500</name>
</gene>
<accession>A0ABV8CFL2</accession>
<protein>
    <recommendedName>
        <fullName evidence="3">Substrate of the Dot/Icm secretion system</fullName>
    </recommendedName>
</protein>
<proteinExistence type="predicted"/>
<name>A0ABV8CFL2_9GAMM</name>
<dbReference type="RefSeq" id="WP_382343029.1">
    <property type="nucleotide sequence ID" value="NZ_JBHSAB010000020.1"/>
</dbReference>
<evidence type="ECO:0000313" key="1">
    <source>
        <dbReference type="EMBL" id="MFC3909113.1"/>
    </source>
</evidence>
<dbReference type="Proteomes" id="UP001595758">
    <property type="component" value="Unassembled WGS sequence"/>
</dbReference>
<keyword evidence="2" id="KW-1185">Reference proteome</keyword>
<evidence type="ECO:0008006" key="3">
    <source>
        <dbReference type="Google" id="ProtNLM"/>
    </source>
</evidence>
<reference evidence="2" key="1">
    <citation type="journal article" date="2019" name="Int. J. Syst. Evol. Microbiol.">
        <title>The Global Catalogue of Microorganisms (GCM) 10K type strain sequencing project: providing services to taxonomists for standard genome sequencing and annotation.</title>
        <authorList>
            <consortium name="The Broad Institute Genomics Platform"/>
            <consortium name="The Broad Institute Genome Sequencing Center for Infectious Disease"/>
            <person name="Wu L."/>
            <person name="Ma J."/>
        </authorList>
    </citation>
    <scope>NUCLEOTIDE SEQUENCE [LARGE SCALE GENOMIC DNA]</scope>
    <source>
        <strain evidence="2">CCUG 59858</strain>
    </source>
</reference>
<sequence length="561" mass="64759">MTIKKQLQQLLQNYQQEPAVYSPKLEKRIIDMMQEEAKYISICLTDFINALKEDPPDILYEIIEALIRNRGNKLLISNLCYTRQPFLPINQLCLKIAEVIAHPGQPVCQMIMPGVTMRTRGSLSLKEATEKDGHFAPEKFRLSKDKNLTLNPESEPELDGDDSGLLGVLLSYKGGPYPFYDSLFCYIHSFNDLALFLFDPDVFERAFNRVSPRLRELVNVAGIDKLLSKCSSEKQQAIIDAKFDEIFSTYDTVEKFSVLLAVLDPAVGEKFTKKYASWLVHPVSECLKSYGEWKKMAQIQQVLVAPLSWYFTENTSLQRSTMIPELLKQTSPEVLNHFLAKFGPLITEKELFKQCLQLIQPPLYEHFFAAVPFASFITSVSKLQEILDLFNTDKLRRSIYTRFEHHQLKCTEHEFAAVKEDRFEVKAFKEWLESSGYEDTLDQLNLYSEHLAKQEEEAYSQLFFINIPRISAIEKRKRLCSGLINKLKNSYSPSERLEALMDAKKQLELIAVTKEPLLAIIAEVFDFLTVQRKSYYFLNLVHTAFKGNEPAPDHNRLHFQL</sequence>
<organism evidence="1 2">
    <name type="scientific">Legionella dresdenensis</name>
    <dbReference type="NCBI Taxonomy" id="450200"/>
    <lineage>
        <taxon>Bacteria</taxon>
        <taxon>Pseudomonadati</taxon>
        <taxon>Pseudomonadota</taxon>
        <taxon>Gammaproteobacteria</taxon>
        <taxon>Legionellales</taxon>
        <taxon>Legionellaceae</taxon>
        <taxon>Legionella</taxon>
    </lineage>
</organism>
<comment type="caution">
    <text evidence="1">The sequence shown here is derived from an EMBL/GenBank/DDBJ whole genome shotgun (WGS) entry which is preliminary data.</text>
</comment>